<feature type="compositionally biased region" description="Polar residues" evidence="1">
    <location>
        <begin position="878"/>
        <end position="892"/>
    </location>
</feature>
<gene>
    <name evidence="2" type="ORF">RSOL_294110</name>
</gene>
<feature type="region of interest" description="Disordered" evidence="1">
    <location>
        <begin position="873"/>
        <end position="919"/>
    </location>
</feature>
<feature type="compositionally biased region" description="Basic residues" evidence="1">
    <location>
        <begin position="893"/>
        <end position="904"/>
    </location>
</feature>
<dbReference type="EMBL" id="JATN01000321">
    <property type="protein sequence ID" value="EUC59040.1"/>
    <property type="molecule type" value="Genomic_DNA"/>
</dbReference>
<reference evidence="3" key="1">
    <citation type="journal article" date="2014" name="Genome Announc.">
        <title>Draft genome sequence of the plant-pathogenic soil fungus Rhizoctonia solani anastomosis group 3 strain Rhs1AP.</title>
        <authorList>
            <person name="Cubeta M.A."/>
            <person name="Thomas E."/>
            <person name="Dean R.A."/>
            <person name="Jabaji S."/>
            <person name="Neate S.M."/>
            <person name="Tavantzis S."/>
            <person name="Toda T."/>
            <person name="Vilgalys R."/>
            <person name="Bharathan N."/>
            <person name="Fedorova-Abrams N."/>
            <person name="Pakala S.B."/>
            <person name="Pakala S.M."/>
            <person name="Zafar N."/>
            <person name="Joardar V."/>
            <person name="Losada L."/>
            <person name="Nierman W.C."/>
        </authorList>
    </citation>
    <scope>NUCLEOTIDE SEQUENCE [LARGE SCALE GENOMIC DNA]</scope>
    <source>
        <strain evidence="3">AG-3</strain>
    </source>
</reference>
<dbReference type="Proteomes" id="UP000030108">
    <property type="component" value="Unassembled WGS sequence"/>
</dbReference>
<feature type="region of interest" description="Disordered" evidence="1">
    <location>
        <begin position="652"/>
        <end position="859"/>
    </location>
</feature>
<comment type="caution">
    <text evidence="2">The sequence shown here is derived from an EMBL/GenBank/DDBJ whole genome shotgun (WGS) entry which is preliminary data.</text>
</comment>
<feature type="compositionally biased region" description="Polar residues" evidence="1">
    <location>
        <begin position="527"/>
        <end position="547"/>
    </location>
</feature>
<feature type="compositionally biased region" description="Basic and acidic residues" evidence="1">
    <location>
        <begin position="776"/>
        <end position="792"/>
    </location>
</feature>
<feature type="region of interest" description="Disordered" evidence="1">
    <location>
        <begin position="527"/>
        <end position="622"/>
    </location>
</feature>
<sequence>MDSGNKTAETLIDNPETPQTYSAETDMDLDDSPVHPLNPSLHESKHIMPYSTAEVFPMLGPAPDRLRVSLMELIQKLPDTYLDNEDNLENCRRVPEWLDCAVQAISRVSGAILDVRAICLDSEDPETIKCYTQNEEMSEELAYLAHLVFRSFGPAMERHAPHTFPTVYSNASVRGRPLLCPMHPNPKQRCLTLIDYMTIYRRWECGDQIEWGDISKDIELFIESPRYGEDVHWGTGPHHWDDETVRRCYLHIYTCQERLLAQDMTAESTAFQWILKARGEPYIYEPWGSIVGLYGNENAAYSVAMACYYFPSHAYHPHIVCDPVWYHTSLVEKLVERFRIPQSLVEVMDLTEINESMSPPIRTASHGDLAILNLFCGRTFDLFDRLHTVVLPLAMCDWGNTEHDRYSARRMYIWVVLEESLIFEDRVMGRPEGVLKLIMGLLAFYGQQILFIINYLKSALTRSIESDARPSIFPGMQEDRWSPKRLLHHQLGKGTPVEMPWPYEQWGTSNPQLSSPFRPIHQERTGIDSSTKQEGLFSEQQVATTGKSEAPGTVPLTPTAQRAVPPSNKGKSADRLHGSVSGTSSGLRGTPHDEPRQPGRPRMVVPPRNEVPNDDASQLVSPKEPDMIVIDDDLAAENSCYGELTRSKQPFQSFSFPGRLLGDRTVSGPPRASTGETRPTPLPRVPEEKVSRRSQSLDPPILTGGSGNALGLQVPLNPGLAPTFGHSLGPQSRSDLTFEGDLPSSTPQQKQKPAKARHLSGGILREVYKAVSSEDGPSRSDKGPSAHEEQLPRGKATSRSKSRDKASSSSRSPLVDSPALALLPDEGGRASSTVGRRTQTPVTSTSQLPPETPLNQGEGKDNYLLQAAALVKRGRTPGPSTGTSRATATSNTVRRRNVSSKRAHEHTDEAGQKESGKADLAKLPKRARQWFTNNTCPAGGQEIQDKQKTRGRTHARNLATQRFSQEIHTLAVALREKNPALKQLTSFNQATTIFLDRLQEDDPEAYQKLHDDAISIRESAEKDFTEHSPDVLEKLLKDFPGKLAVEIKEHGRALPVHIWCIAAFGLPSDPALKTYTVSTTSVEAITKSSAHKNMRKEYLDWISQALGASASGQVETANRMVFPDLKRAFRPQIPVVLDIKSINTTTLRLWLRTFFNKQFAWQGGSGSVNWKRVSKDNHNYYIAAICFPEGISVLKPPDEMTRPELEQWYNLLVGGQEGRLTSQQEFQFSVIDQRPGCDPLLYTEPIVSRPKHCQLIWTPEEKLYALRLQKQADEGHSKPEWKELPLARLQLVYEPFTASMCTLISTGCLDEYQTGPLTTAVFDIERYGPIHLRQRKKTIPSIRYTHYRLSFIM</sequence>
<name>A0A0A1UJL1_9AGAM</name>
<feature type="region of interest" description="Disordered" evidence="1">
    <location>
        <begin position="1"/>
        <end position="42"/>
    </location>
</feature>
<evidence type="ECO:0000256" key="1">
    <source>
        <dbReference type="SAM" id="MobiDB-lite"/>
    </source>
</evidence>
<evidence type="ECO:0000313" key="2">
    <source>
        <dbReference type="EMBL" id="EUC59040.1"/>
    </source>
</evidence>
<dbReference type="OrthoDB" id="3309302at2759"/>
<feature type="compositionally biased region" description="Polar residues" evidence="1">
    <location>
        <begin position="830"/>
        <end position="855"/>
    </location>
</feature>
<proteinExistence type="predicted"/>
<evidence type="ECO:0000313" key="3">
    <source>
        <dbReference type="Proteomes" id="UP000030108"/>
    </source>
</evidence>
<feature type="non-terminal residue" evidence="2">
    <location>
        <position position="1353"/>
    </location>
</feature>
<feature type="compositionally biased region" description="Basic and acidic residues" evidence="1">
    <location>
        <begin position="905"/>
        <end position="919"/>
    </location>
</feature>
<organism evidence="2 3">
    <name type="scientific">Rhizoctonia solani AG-3 Rhs1AP</name>
    <dbReference type="NCBI Taxonomy" id="1086054"/>
    <lineage>
        <taxon>Eukaryota</taxon>
        <taxon>Fungi</taxon>
        <taxon>Dikarya</taxon>
        <taxon>Basidiomycota</taxon>
        <taxon>Agaricomycotina</taxon>
        <taxon>Agaricomycetes</taxon>
        <taxon>Cantharellales</taxon>
        <taxon>Ceratobasidiaceae</taxon>
        <taxon>Rhizoctonia</taxon>
    </lineage>
</organism>
<accession>A0A0A1UJL1</accession>
<protein>
    <submittedName>
        <fullName evidence="2">Uncharacterized protein</fullName>
    </submittedName>
</protein>